<sequence length="170" mass="18582">MQLVQFSANAKLSGTLFGIAAGLGIAAMLRRWMPDGCDAAPPALRKRYTREVIIAMLAYVVLLVVSILLLKQVEGAPLRALIALLPVPPIVLVLRAMIRYIRDVDELQQRIELEAVSFATAFVSLVYLTGGFLQSAKVIDVPSNVAMIWVFPLVCLAYGLAKAVVARRYN</sequence>
<dbReference type="EMBL" id="LDJI01000021">
    <property type="protein sequence ID" value="KRG63622.1"/>
    <property type="molecule type" value="Genomic_DNA"/>
</dbReference>
<keyword evidence="1" id="KW-0472">Membrane</keyword>
<dbReference type="PATRIC" id="fig|405444.3.peg.1369"/>
<feature type="transmembrane region" description="Helical" evidence="1">
    <location>
        <begin position="52"/>
        <end position="70"/>
    </location>
</feature>
<accession>A0A0R0C2U1</accession>
<feature type="transmembrane region" description="Helical" evidence="1">
    <location>
        <begin position="12"/>
        <end position="32"/>
    </location>
</feature>
<evidence type="ECO:0000256" key="1">
    <source>
        <dbReference type="SAM" id="Phobius"/>
    </source>
</evidence>
<organism evidence="2 3">
    <name type="scientific">Stenotrophomonas humi</name>
    <dbReference type="NCBI Taxonomy" id="405444"/>
    <lineage>
        <taxon>Bacteria</taxon>
        <taxon>Pseudomonadati</taxon>
        <taxon>Pseudomonadota</taxon>
        <taxon>Gammaproteobacteria</taxon>
        <taxon>Lysobacterales</taxon>
        <taxon>Lysobacteraceae</taxon>
        <taxon>Stenotrophomonas</taxon>
    </lineage>
</organism>
<feature type="transmembrane region" description="Helical" evidence="1">
    <location>
        <begin position="146"/>
        <end position="165"/>
    </location>
</feature>
<gene>
    <name evidence="2" type="ORF">ABB26_11410</name>
</gene>
<protein>
    <submittedName>
        <fullName evidence="2">Uncharacterized protein</fullName>
    </submittedName>
</protein>
<comment type="caution">
    <text evidence="2">The sequence shown here is derived from an EMBL/GenBank/DDBJ whole genome shotgun (WGS) entry which is preliminary data.</text>
</comment>
<feature type="transmembrane region" description="Helical" evidence="1">
    <location>
        <begin position="115"/>
        <end position="134"/>
    </location>
</feature>
<dbReference type="Proteomes" id="UP000050864">
    <property type="component" value="Unassembled WGS sequence"/>
</dbReference>
<name>A0A0R0C2U1_9GAMM</name>
<evidence type="ECO:0000313" key="3">
    <source>
        <dbReference type="Proteomes" id="UP000050864"/>
    </source>
</evidence>
<dbReference type="STRING" id="405444.ABB26_11410"/>
<keyword evidence="1" id="KW-1133">Transmembrane helix</keyword>
<feature type="transmembrane region" description="Helical" evidence="1">
    <location>
        <begin position="76"/>
        <end position="94"/>
    </location>
</feature>
<keyword evidence="3" id="KW-1185">Reference proteome</keyword>
<reference evidence="2 3" key="1">
    <citation type="submission" date="2015-05" db="EMBL/GenBank/DDBJ databases">
        <title>Genome sequencing and analysis of members of genus Stenotrophomonas.</title>
        <authorList>
            <person name="Patil P.P."/>
            <person name="Midha S."/>
            <person name="Patil P.B."/>
        </authorList>
    </citation>
    <scope>NUCLEOTIDE SEQUENCE [LARGE SCALE GENOMIC DNA]</scope>
    <source>
        <strain evidence="2 3">DSM 18929</strain>
    </source>
</reference>
<keyword evidence="1" id="KW-0812">Transmembrane</keyword>
<evidence type="ECO:0000313" key="2">
    <source>
        <dbReference type="EMBL" id="KRG63622.1"/>
    </source>
</evidence>
<proteinExistence type="predicted"/>
<dbReference type="AlphaFoldDB" id="A0A0R0C2U1"/>